<dbReference type="PANTHER" id="PTHR10920">
    <property type="entry name" value="RIBOSOMAL RNA METHYLTRANSFERASE"/>
    <property type="match status" value="1"/>
</dbReference>
<evidence type="ECO:0000256" key="4">
    <source>
        <dbReference type="ARBA" id="ARBA00022603"/>
    </source>
</evidence>
<gene>
    <name evidence="13" type="primary">spb1</name>
    <name evidence="13" type="ORF">SOMG_01728</name>
</gene>
<evidence type="ECO:0000256" key="7">
    <source>
        <dbReference type="ARBA" id="ARBA00023242"/>
    </source>
</evidence>
<feature type="compositionally biased region" description="Basic and acidic residues" evidence="9">
    <location>
        <begin position="508"/>
        <end position="517"/>
    </location>
</feature>
<feature type="region of interest" description="Disordered" evidence="9">
    <location>
        <begin position="422"/>
        <end position="534"/>
    </location>
</feature>
<dbReference type="InterPro" id="IPR002877">
    <property type="entry name" value="RNA_MeTrfase_FtsJ_dom"/>
</dbReference>
<feature type="binding site" evidence="8">
    <location>
        <position position="57"/>
    </location>
    <ligand>
        <name>S-adenosyl-L-methionine</name>
        <dbReference type="ChEBI" id="CHEBI:59789"/>
    </ligand>
</feature>
<dbReference type="InterPro" id="IPR012920">
    <property type="entry name" value="rRNA_MeTfrase_SPB1-like_C"/>
</dbReference>
<dbReference type="EMBL" id="CP115611">
    <property type="protein sequence ID" value="WBW72738.1"/>
    <property type="molecule type" value="Genomic_DNA"/>
</dbReference>
<evidence type="ECO:0000313" key="13">
    <source>
        <dbReference type="EMBL" id="WBW72738.1"/>
    </source>
</evidence>
<evidence type="ECO:0000256" key="3">
    <source>
        <dbReference type="ARBA" id="ARBA00022552"/>
    </source>
</evidence>
<evidence type="ECO:0000259" key="11">
    <source>
        <dbReference type="Pfam" id="PF07780"/>
    </source>
</evidence>
<feature type="compositionally biased region" description="Basic and acidic residues" evidence="9">
    <location>
        <begin position="779"/>
        <end position="794"/>
    </location>
</feature>
<dbReference type="InterPro" id="IPR050082">
    <property type="entry name" value="RNA_methyltr_RlmE"/>
</dbReference>
<dbReference type="Pfam" id="PF07780">
    <property type="entry name" value="Spb1_C"/>
    <property type="match status" value="1"/>
</dbReference>
<dbReference type="HAMAP" id="MF_01547">
    <property type="entry name" value="RNA_methyltr_E"/>
    <property type="match status" value="1"/>
</dbReference>
<sequence length="801" mass="90868">MGKIHKKSAKGRLDKWYKLAKEQGYRSRAAFKLVQLNQKFSFLEKAKVVIDLCAAPGGWLQVASRACKPGSLLVGVDLAPIRAIPNCQTFVEDITSDKCRSQLRGVLKTWKADVVLHDGAPNVGAAWLQDAYGQAELVLMSMKLACEFLVPGGTFVTKVFRSRDYNNLLWVFKQLFNKVDATKPPSSRNVSAEIFVVCRGYKAPQKLDPRFTDPRAVFEEVAEPTPNVEAKVFEPEKKKRNREGYADNDYTLHKTVPASDFVSGNDPIQVLGTSAEIVFPEEDEDSQRLKNLEITDEDVLIYCSDLQVLGKKDFRDLLKWRLRARSELGLGKRPENEEKTVVEEIPQVDEETQMDQELQHLNEAERIKVKRERRRANKHKQREIIRMQMGMEAPMEIGMEQSEMGEDSMFGLSTAEKHGLGKLTDASAPEIPATEEEDETLGESEEEYDSEDEQERLEAELDSMYSQYTVRKAESDVNYKVKRSRGDANDEEWEGIQQPTSDSEEDESKTASEEGGERLLTSLDKNDSGKNGLSKKASLFFDQDIFDGIGDDGDADKEIVTMNAAAKEERLAPTENEDESFDEEKRTRKDDIEMVPSISAEEKEDDWDSDSDNEGENVDIVTAEAMTLAQEIASRRKTKSDLIDDGYNRWSFQPKDGLPDWFIDEENHHNKPNKPITKDAVLALREKMKTINARPIKKILEAQGRKKMRTVRRMQNVSKKAEGITESGEMTEGEKSKEISRLMSRAMKSKPKQKPALVVAKGANRGIQSRPKGVKGKYKMVDSRMKKDLRAQKRLDKKKRK</sequence>
<dbReference type="InterPro" id="IPR028589">
    <property type="entry name" value="SPB1-like"/>
</dbReference>
<evidence type="ECO:0000256" key="1">
    <source>
        <dbReference type="ARBA" id="ARBA00004604"/>
    </source>
</evidence>
<dbReference type="GO" id="GO:0030687">
    <property type="term" value="C:preribosome, large subunit precursor"/>
    <property type="evidence" value="ECO:0007669"/>
    <property type="project" value="TreeGrafter"/>
</dbReference>
<dbReference type="KEGG" id="som:SOMG_01728"/>
<dbReference type="Pfam" id="PF11861">
    <property type="entry name" value="DUF3381"/>
    <property type="match status" value="1"/>
</dbReference>
<feature type="domain" description="Ribosomal RNA methyltransferase FtsJ" evidence="10">
    <location>
        <begin position="25"/>
        <end position="201"/>
    </location>
</feature>
<dbReference type="GO" id="GO:0008650">
    <property type="term" value="F:rRNA (uridine-2'-O-)-methyltransferase activity"/>
    <property type="evidence" value="ECO:0007669"/>
    <property type="project" value="TreeGrafter"/>
</dbReference>
<dbReference type="GO" id="GO:0016435">
    <property type="term" value="F:rRNA (guanine) methyltransferase activity"/>
    <property type="evidence" value="ECO:0007669"/>
    <property type="project" value="TreeGrafter"/>
</dbReference>
<accession>A0AAF0AVR3</accession>
<feature type="region of interest" description="Disordered" evidence="9">
    <location>
        <begin position="762"/>
        <end position="801"/>
    </location>
</feature>
<evidence type="ECO:0000259" key="12">
    <source>
        <dbReference type="Pfam" id="PF11861"/>
    </source>
</evidence>
<feature type="region of interest" description="Disordered" evidence="9">
    <location>
        <begin position="707"/>
        <end position="737"/>
    </location>
</feature>
<feature type="active site" description="Proton acceptor" evidence="8">
    <location>
        <position position="158"/>
    </location>
</feature>
<feature type="domain" description="DUF3381" evidence="12">
    <location>
        <begin position="235"/>
        <end position="386"/>
    </location>
</feature>
<evidence type="ECO:0000256" key="2">
    <source>
        <dbReference type="ARBA" id="ARBA00022517"/>
    </source>
</evidence>
<dbReference type="AlphaFoldDB" id="A0AAF0AVR3"/>
<feature type="region of interest" description="Disordered" evidence="9">
    <location>
        <begin position="565"/>
        <end position="615"/>
    </location>
</feature>
<keyword evidence="5 8" id="KW-0808">Transferase</keyword>
<feature type="compositionally biased region" description="Basic and acidic residues" evidence="9">
    <location>
        <begin position="471"/>
        <end position="488"/>
    </location>
</feature>
<dbReference type="Gene3D" id="3.40.50.150">
    <property type="entry name" value="Vaccinia Virus protein VP39"/>
    <property type="match status" value="1"/>
</dbReference>
<dbReference type="InterPro" id="IPR024576">
    <property type="entry name" value="rRNA_MeTfrase_Spb1_DUF3381"/>
</dbReference>
<protein>
    <submittedName>
        <fullName evidence="13">rRNA methyltransferase Spb1</fullName>
    </submittedName>
</protein>
<comment type="similarity">
    <text evidence="8">Belongs to the class I-like SAM-binding methyltransferase superfamily. RNA methyltransferase RlmE family. SPB1 subfamily.</text>
</comment>
<evidence type="ECO:0000256" key="8">
    <source>
        <dbReference type="HAMAP-Rule" id="MF_03163"/>
    </source>
</evidence>
<feature type="binding site" evidence="8">
    <location>
        <position position="93"/>
    </location>
    <ligand>
        <name>S-adenosyl-L-methionine</name>
        <dbReference type="ChEBI" id="CHEBI:59789"/>
    </ligand>
</feature>
<keyword evidence="7 8" id="KW-0539">Nucleus</keyword>
<dbReference type="RefSeq" id="XP_056036981.1">
    <property type="nucleotide sequence ID" value="XM_056180521.1"/>
</dbReference>
<feature type="compositionally biased region" description="Acidic residues" evidence="9">
    <location>
        <begin position="433"/>
        <end position="455"/>
    </location>
</feature>
<keyword evidence="6 8" id="KW-0949">S-adenosyl-L-methionine</keyword>
<feature type="compositionally biased region" description="Basic and acidic residues" evidence="9">
    <location>
        <begin position="583"/>
        <end position="592"/>
    </location>
</feature>
<evidence type="ECO:0000256" key="9">
    <source>
        <dbReference type="SAM" id="MobiDB-lite"/>
    </source>
</evidence>
<keyword evidence="4 8" id="KW-0489">Methyltransferase</keyword>
<dbReference type="InterPro" id="IPR015507">
    <property type="entry name" value="rRNA-MeTfrase_E"/>
</dbReference>
<dbReference type="Pfam" id="PF01728">
    <property type="entry name" value="FtsJ"/>
    <property type="match status" value="1"/>
</dbReference>
<dbReference type="Proteomes" id="UP001212411">
    <property type="component" value="Chromosome 1"/>
</dbReference>
<dbReference type="PANTHER" id="PTHR10920:SF13">
    <property type="entry name" value="PRE-RRNA 2'-O-RIBOSE RNA METHYLTRANSFERASE FTSJ3"/>
    <property type="match status" value="1"/>
</dbReference>
<dbReference type="FunFam" id="3.40.50.150:FF:000004">
    <property type="entry name" value="AdoMet-dependent rRNA methyltransferase SPB1"/>
    <property type="match status" value="1"/>
</dbReference>
<dbReference type="HAMAP" id="MF_03163">
    <property type="entry name" value="RNA_methyltr_E_SPB1"/>
    <property type="match status" value="1"/>
</dbReference>
<feature type="binding site" evidence="8">
    <location>
        <position position="77"/>
    </location>
    <ligand>
        <name>S-adenosyl-L-methionine</name>
        <dbReference type="ChEBI" id="CHEBI:59789"/>
    </ligand>
</feature>
<feature type="binding site" evidence="8">
    <location>
        <position position="59"/>
    </location>
    <ligand>
        <name>S-adenosyl-L-methionine</name>
        <dbReference type="ChEBI" id="CHEBI:59789"/>
    </ligand>
</feature>
<evidence type="ECO:0000313" key="14">
    <source>
        <dbReference type="Proteomes" id="UP001212411"/>
    </source>
</evidence>
<dbReference type="SUPFAM" id="SSF53335">
    <property type="entry name" value="S-adenosyl-L-methionine-dependent methyltransferases"/>
    <property type="match status" value="1"/>
</dbReference>
<dbReference type="GO" id="GO:0000466">
    <property type="term" value="P:maturation of 5.8S rRNA from tricistronic rRNA transcript (SSU-rRNA, 5.8S rRNA, LSU-rRNA)"/>
    <property type="evidence" value="ECO:0007669"/>
    <property type="project" value="TreeGrafter"/>
</dbReference>
<name>A0AAF0AVR3_9SCHI</name>
<dbReference type="GO" id="GO:0000463">
    <property type="term" value="P:maturation of LSU-rRNA from tricistronic rRNA transcript (SSU-rRNA, 5.8S rRNA, LSU-rRNA)"/>
    <property type="evidence" value="ECO:0007669"/>
    <property type="project" value="TreeGrafter"/>
</dbReference>
<keyword evidence="3 8" id="KW-0698">rRNA processing</keyword>
<dbReference type="InterPro" id="IPR029063">
    <property type="entry name" value="SAM-dependent_MTases_sf"/>
</dbReference>
<dbReference type="GeneID" id="80875210"/>
<keyword evidence="14" id="KW-1185">Reference proteome</keyword>
<evidence type="ECO:0000256" key="5">
    <source>
        <dbReference type="ARBA" id="ARBA00022679"/>
    </source>
</evidence>
<dbReference type="GO" id="GO:0005730">
    <property type="term" value="C:nucleolus"/>
    <property type="evidence" value="ECO:0007669"/>
    <property type="project" value="UniProtKB-SubCell"/>
</dbReference>
<proteinExistence type="inferred from homology"/>
<reference evidence="13 14" key="1">
    <citation type="journal article" date="2023" name="G3 (Bethesda)">
        <title>A high-quality reference genome for the fission yeast Schizosaccharomyces osmophilus.</title>
        <authorList>
            <person name="Jia G.S."/>
            <person name="Zhang W.C."/>
            <person name="Liang Y."/>
            <person name="Liu X.H."/>
            <person name="Rhind N."/>
            <person name="Pidoux A."/>
            <person name="Brysch-Herzberg M."/>
            <person name="Du L.L."/>
        </authorList>
    </citation>
    <scope>NUCLEOTIDE SEQUENCE [LARGE SCALE GENOMIC DNA]</scope>
    <source>
        <strain evidence="13 14">CBS 15793</strain>
    </source>
</reference>
<feature type="domain" description="Ribosomal RNA methyltransferase SPB1-like C-terminal" evidence="11">
    <location>
        <begin position="587"/>
        <end position="797"/>
    </location>
</feature>
<evidence type="ECO:0000256" key="6">
    <source>
        <dbReference type="ARBA" id="ARBA00022691"/>
    </source>
</evidence>
<comment type="subcellular location">
    <subcellularLocation>
        <location evidence="1 8">Nucleus</location>
        <location evidence="1 8">Nucleolus</location>
    </subcellularLocation>
</comment>
<feature type="binding site" evidence="8">
    <location>
        <position position="118"/>
    </location>
    <ligand>
        <name>S-adenosyl-L-methionine</name>
        <dbReference type="ChEBI" id="CHEBI:59789"/>
    </ligand>
</feature>
<organism evidence="13 14">
    <name type="scientific">Schizosaccharomyces osmophilus</name>
    <dbReference type="NCBI Taxonomy" id="2545709"/>
    <lineage>
        <taxon>Eukaryota</taxon>
        <taxon>Fungi</taxon>
        <taxon>Dikarya</taxon>
        <taxon>Ascomycota</taxon>
        <taxon>Taphrinomycotina</taxon>
        <taxon>Schizosaccharomycetes</taxon>
        <taxon>Schizosaccharomycetales</taxon>
        <taxon>Schizosaccharomycetaceae</taxon>
        <taxon>Schizosaccharomyces</taxon>
    </lineage>
</organism>
<keyword evidence="2 8" id="KW-0690">Ribosome biogenesis</keyword>
<feature type="compositionally biased region" description="Acidic residues" evidence="9">
    <location>
        <begin position="602"/>
        <end position="615"/>
    </location>
</feature>
<evidence type="ECO:0000259" key="10">
    <source>
        <dbReference type="Pfam" id="PF01728"/>
    </source>
</evidence>